<dbReference type="PANTHER" id="PTHR24198:SF165">
    <property type="entry name" value="ANKYRIN REPEAT-CONTAINING PROTEIN-RELATED"/>
    <property type="match status" value="1"/>
</dbReference>
<name>A0ABW1DF32_9DEIO</name>
<feature type="repeat" description="ANK" evidence="3">
    <location>
        <begin position="170"/>
        <end position="202"/>
    </location>
</feature>
<dbReference type="Proteomes" id="UP001595979">
    <property type="component" value="Unassembled WGS sequence"/>
</dbReference>
<protein>
    <submittedName>
        <fullName evidence="5">Ankyrin repeat domain-containing protein</fullName>
    </submittedName>
</protein>
<evidence type="ECO:0000256" key="3">
    <source>
        <dbReference type="PROSITE-ProRule" id="PRU00023"/>
    </source>
</evidence>
<feature type="compositionally biased region" description="Basic and acidic residues" evidence="4">
    <location>
        <begin position="398"/>
        <end position="411"/>
    </location>
</feature>
<evidence type="ECO:0000313" key="5">
    <source>
        <dbReference type="EMBL" id="MFC5847327.1"/>
    </source>
</evidence>
<evidence type="ECO:0000313" key="6">
    <source>
        <dbReference type="Proteomes" id="UP001595979"/>
    </source>
</evidence>
<evidence type="ECO:0000256" key="1">
    <source>
        <dbReference type="ARBA" id="ARBA00022737"/>
    </source>
</evidence>
<sequence>MTDAGGAGDDAATLLFAAIHAHNLPGVQALIAAEPALLGARSPSGLSPVLFAAYYHRPDILRALIEAGAPLDVFEAAAAGEVAALQDRLDRDPALVGAHNGAGYAPLGLAALFGRSGAARLLLARGADVNAPGRGAAPVRPLHSAVSGLHRELARLLLEAGADVNAASPGGLTPLMLAALRGDGELADLLLAWGADPQARDGEGRAAADLAAEDGHAALVARLREAARQPQETRNVRAAVSAQTGRMNNDDKRIGPGGAVTGFDTPDPKDVAEVRYTTTPPEDRVSSSDHMTYVAPDVPDPTEVTGQFAHLATRDPEAMEHRLQAPEFAGAETTAGLGGEALAGVTPSAGLGYNASLITAASVGRGAADPNPGYTPPSESGPPHVSEQPGDLPPGETSELRTEVEGDSKYR</sequence>
<feature type="region of interest" description="Disordered" evidence="4">
    <location>
        <begin position="364"/>
        <end position="411"/>
    </location>
</feature>
<dbReference type="InterPro" id="IPR036770">
    <property type="entry name" value="Ankyrin_rpt-contain_sf"/>
</dbReference>
<keyword evidence="6" id="KW-1185">Reference proteome</keyword>
<accession>A0ABW1DF32</accession>
<dbReference type="SMART" id="SM00248">
    <property type="entry name" value="ANK"/>
    <property type="match status" value="5"/>
</dbReference>
<dbReference type="Gene3D" id="1.25.40.20">
    <property type="entry name" value="Ankyrin repeat-containing domain"/>
    <property type="match status" value="2"/>
</dbReference>
<dbReference type="Pfam" id="PF12796">
    <property type="entry name" value="Ank_2"/>
    <property type="match status" value="1"/>
</dbReference>
<feature type="repeat" description="ANK" evidence="3">
    <location>
        <begin position="44"/>
        <end position="76"/>
    </location>
</feature>
<feature type="repeat" description="ANK" evidence="3">
    <location>
        <begin position="141"/>
        <end position="169"/>
    </location>
</feature>
<comment type="caution">
    <text evidence="5">The sequence shown here is derived from an EMBL/GenBank/DDBJ whole genome shotgun (WGS) entry which is preliminary data.</text>
</comment>
<proteinExistence type="predicted"/>
<feature type="repeat" description="ANK" evidence="3">
    <location>
        <begin position="102"/>
        <end position="134"/>
    </location>
</feature>
<dbReference type="SUPFAM" id="SSF48403">
    <property type="entry name" value="Ankyrin repeat"/>
    <property type="match status" value="1"/>
</dbReference>
<evidence type="ECO:0000256" key="2">
    <source>
        <dbReference type="ARBA" id="ARBA00023043"/>
    </source>
</evidence>
<keyword evidence="2 3" id="KW-0040">ANK repeat</keyword>
<keyword evidence="1" id="KW-0677">Repeat</keyword>
<dbReference type="PROSITE" id="PS50297">
    <property type="entry name" value="ANK_REP_REGION"/>
    <property type="match status" value="3"/>
</dbReference>
<feature type="region of interest" description="Disordered" evidence="4">
    <location>
        <begin position="227"/>
        <end position="271"/>
    </location>
</feature>
<dbReference type="PANTHER" id="PTHR24198">
    <property type="entry name" value="ANKYRIN REPEAT AND PROTEIN KINASE DOMAIN-CONTAINING PROTEIN"/>
    <property type="match status" value="1"/>
</dbReference>
<gene>
    <name evidence="5" type="ORF">ACFPQ6_03300</name>
</gene>
<dbReference type="EMBL" id="JBHSOH010000005">
    <property type="protein sequence ID" value="MFC5847327.1"/>
    <property type="molecule type" value="Genomic_DNA"/>
</dbReference>
<dbReference type="PROSITE" id="PS50088">
    <property type="entry name" value="ANK_REPEAT"/>
    <property type="match status" value="4"/>
</dbReference>
<evidence type="ECO:0000256" key="4">
    <source>
        <dbReference type="SAM" id="MobiDB-lite"/>
    </source>
</evidence>
<dbReference type="RefSeq" id="WP_380046377.1">
    <property type="nucleotide sequence ID" value="NZ_JBHSOH010000005.1"/>
</dbReference>
<organism evidence="5 6">
    <name type="scientific">Deinococcus petrolearius</name>
    <dbReference type="NCBI Taxonomy" id="1751295"/>
    <lineage>
        <taxon>Bacteria</taxon>
        <taxon>Thermotogati</taxon>
        <taxon>Deinococcota</taxon>
        <taxon>Deinococci</taxon>
        <taxon>Deinococcales</taxon>
        <taxon>Deinococcaceae</taxon>
        <taxon>Deinococcus</taxon>
    </lineage>
</organism>
<reference evidence="6" key="1">
    <citation type="journal article" date="2019" name="Int. J. Syst. Evol. Microbiol.">
        <title>The Global Catalogue of Microorganisms (GCM) 10K type strain sequencing project: providing services to taxonomists for standard genome sequencing and annotation.</title>
        <authorList>
            <consortium name="The Broad Institute Genomics Platform"/>
            <consortium name="The Broad Institute Genome Sequencing Center for Infectious Disease"/>
            <person name="Wu L."/>
            <person name="Ma J."/>
        </authorList>
    </citation>
    <scope>NUCLEOTIDE SEQUENCE [LARGE SCALE GENOMIC DNA]</scope>
    <source>
        <strain evidence="6">CGMCC 1.15053</strain>
    </source>
</reference>
<dbReference type="InterPro" id="IPR002110">
    <property type="entry name" value="Ankyrin_rpt"/>
</dbReference>